<dbReference type="PANTHER" id="PTHR48016">
    <property type="entry name" value="MAP KINASE KINASE KINASE SSK2-RELATED-RELATED"/>
    <property type="match status" value="1"/>
</dbReference>
<organism evidence="14 15">
    <name type="scientific">Vitis vinifera</name>
    <name type="common">Grape</name>
    <dbReference type="NCBI Taxonomy" id="29760"/>
    <lineage>
        <taxon>Eukaryota</taxon>
        <taxon>Viridiplantae</taxon>
        <taxon>Streptophyta</taxon>
        <taxon>Embryophyta</taxon>
        <taxon>Tracheophyta</taxon>
        <taxon>Spermatophyta</taxon>
        <taxon>Magnoliopsida</taxon>
        <taxon>eudicotyledons</taxon>
        <taxon>Gunneridae</taxon>
        <taxon>Pentapetalae</taxon>
        <taxon>rosids</taxon>
        <taxon>Vitales</taxon>
        <taxon>Vitaceae</taxon>
        <taxon>Viteae</taxon>
        <taxon>Vitis</taxon>
    </lineage>
</organism>
<keyword evidence="7 10" id="KW-0067">ATP-binding</keyword>
<name>A0ABY9CXF6_VITVI</name>
<sequence>MNSKHKQKRLKRQLLKRKLLDRRNATSDDSTTLRTSSLDLSPLSSHPSFQMQWIAAMSDKICPFPGLSLEDFLIWETWTCLSSLSLLPEKQPVAEEVIREFRTRVRLTDKIEVGNEEDVVIERNNVSGGNAGMGKSRVFPRGDRHMDSSAQCGIVNPSDGEEETEIERNKVDGENIGTEESCSCTLNDDDENSTLESVYGISPNGQFKRTINSWQRGELIGSGSFGRVYKGYTDDRIIFVVKEASLLDQGSQGKQSIYQLEQEISLLSQFEHENIVRYYGTNKDETKLCIFLELAPEGSLLNLYRKHKLLEPQVSEYTRQILNGLSYLHGKHVIHRDVKCANILVFENHIVKLADFGLSKHCQSNDFNSSKGSPFWTAPEVVNAVYRKNDCYGLAADIWSLGCTVLEMLTQQHPYPQYEWMQALFRIGHGELPFVPDSLSIDARDFILKCLQVNPSDWPTARQLLDHPFVKSPLHPFIGPASPRANGIRP</sequence>
<comment type="catalytic activity">
    <reaction evidence="8">
        <text>L-threonyl-[protein] + ATP = O-phospho-L-threonyl-[protein] + ADP + H(+)</text>
        <dbReference type="Rhea" id="RHEA:46608"/>
        <dbReference type="Rhea" id="RHEA-COMP:11060"/>
        <dbReference type="Rhea" id="RHEA-COMP:11605"/>
        <dbReference type="ChEBI" id="CHEBI:15378"/>
        <dbReference type="ChEBI" id="CHEBI:30013"/>
        <dbReference type="ChEBI" id="CHEBI:30616"/>
        <dbReference type="ChEBI" id="CHEBI:61977"/>
        <dbReference type="ChEBI" id="CHEBI:456216"/>
        <dbReference type="EC" id="2.7.11.25"/>
    </reaction>
</comment>
<evidence type="ECO:0000256" key="3">
    <source>
        <dbReference type="ARBA" id="ARBA00022527"/>
    </source>
</evidence>
<dbReference type="InterPro" id="IPR000719">
    <property type="entry name" value="Prot_kinase_dom"/>
</dbReference>
<accession>A0ABY9CXF6</accession>
<evidence type="ECO:0000256" key="4">
    <source>
        <dbReference type="ARBA" id="ARBA00022679"/>
    </source>
</evidence>
<dbReference type="InterPro" id="IPR011009">
    <property type="entry name" value="Kinase-like_dom_sf"/>
</dbReference>
<dbReference type="PROSITE" id="PS00108">
    <property type="entry name" value="PROTEIN_KINASE_ST"/>
    <property type="match status" value="1"/>
</dbReference>
<dbReference type="Proteomes" id="UP001227230">
    <property type="component" value="Chromosome 12"/>
</dbReference>
<dbReference type="InterPro" id="IPR008271">
    <property type="entry name" value="Ser/Thr_kinase_AS"/>
</dbReference>
<evidence type="ECO:0000256" key="7">
    <source>
        <dbReference type="ARBA" id="ARBA00022840"/>
    </source>
</evidence>
<feature type="binding site" evidence="10">
    <location>
        <position position="242"/>
    </location>
    <ligand>
        <name>ATP</name>
        <dbReference type="ChEBI" id="CHEBI:30616"/>
    </ligand>
</feature>
<keyword evidence="4" id="KW-0808">Transferase</keyword>
<dbReference type="PROSITE" id="PS50011">
    <property type="entry name" value="PROTEIN_KINASE_DOM"/>
    <property type="match status" value="1"/>
</dbReference>
<gene>
    <name evidence="14" type="ORF">VitviT2T_018281</name>
</gene>
<dbReference type="SMART" id="SM00220">
    <property type="entry name" value="S_TKc"/>
    <property type="match status" value="1"/>
</dbReference>
<evidence type="ECO:0000256" key="5">
    <source>
        <dbReference type="ARBA" id="ARBA00022741"/>
    </source>
</evidence>
<dbReference type="SUPFAM" id="SSF56112">
    <property type="entry name" value="Protein kinase-like (PK-like)"/>
    <property type="match status" value="1"/>
</dbReference>
<comment type="catalytic activity">
    <reaction evidence="9">
        <text>L-seryl-[protein] + ATP = O-phospho-L-seryl-[protein] + ADP + H(+)</text>
        <dbReference type="Rhea" id="RHEA:17989"/>
        <dbReference type="Rhea" id="RHEA-COMP:9863"/>
        <dbReference type="Rhea" id="RHEA-COMP:11604"/>
        <dbReference type="ChEBI" id="CHEBI:15378"/>
        <dbReference type="ChEBI" id="CHEBI:29999"/>
        <dbReference type="ChEBI" id="CHEBI:30616"/>
        <dbReference type="ChEBI" id="CHEBI:83421"/>
        <dbReference type="ChEBI" id="CHEBI:456216"/>
        <dbReference type="EC" id="2.7.11.25"/>
    </reaction>
</comment>
<feature type="compositionally biased region" description="Low complexity" evidence="12">
    <location>
        <begin position="27"/>
        <end position="44"/>
    </location>
</feature>
<dbReference type="EMBL" id="CP126659">
    <property type="protein sequence ID" value="WJZ99871.1"/>
    <property type="molecule type" value="Genomic_DNA"/>
</dbReference>
<evidence type="ECO:0000313" key="14">
    <source>
        <dbReference type="EMBL" id="WJZ99871.1"/>
    </source>
</evidence>
<evidence type="ECO:0000256" key="9">
    <source>
        <dbReference type="ARBA" id="ARBA00048329"/>
    </source>
</evidence>
<dbReference type="InterPro" id="IPR017441">
    <property type="entry name" value="Protein_kinase_ATP_BS"/>
</dbReference>
<evidence type="ECO:0000256" key="8">
    <source>
        <dbReference type="ARBA" id="ARBA00047559"/>
    </source>
</evidence>
<dbReference type="Gene3D" id="1.10.510.10">
    <property type="entry name" value="Transferase(Phosphotransferase) domain 1"/>
    <property type="match status" value="1"/>
</dbReference>
<feature type="region of interest" description="Disordered" evidence="12">
    <location>
        <begin position="22"/>
        <end position="44"/>
    </location>
</feature>
<evidence type="ECO:0000313" key="15">
    <source>
        <dbReference type="Proteomes" id="UP001227230"/>
    </source>
</evidence>
<protein>
    <recommendedName>
        <fullName evidence="2">mitogen-activated protein kinase kinase kinase</fullName>
        <ecNumber evidence="2">2.7.11.25</ecNumber>
    </recommendedName>
</protein>
<evidence type="ECO:0000256" key="1">
    <source>
        <dbReference type="ARBA" id="ARBA00006529"/>
    </source>
</evidence>
<feature type="domain" description="Protein kinase" evidence="13">
    <location>
        <begin position="214"/>
        <end position="470"/>
    </location>
</feature>
<evidence type="ECO:0000256" key="10">
    <source>
        <dbReference type="PROSITE-ProRule" id="PRU10141"/>
    </source>
</evidence>
<dbReference type="PANTHER" id="PTHR48016:SF29">
    <property type="entry name" value="MITOGEN-ACTIVATED PROTEIN KINASE KINASE KINASE 1-RELATED"/>
    <property type="match status" value="1"/>
</dbReference>
<keyword evidence="6" id="KW-0418">Kinase</keyword>
<evidence type="ECO:0000256" key="2">
    <source>
        <dbReference type="ARBA" id="ARBA00012406"/>
    </source>
</evidence>
<keyword evidence="5 10" id="KW-0547">Nucleotide-binding</keyword>
<dbReference type="PROSITE" id="PS00107">
    <property type="entry name" value="PROTEIN_KINASE_ATP"/>
    <property type="match status" value="1"/>
</dbReference>
<proteinExistence type="inferred from homology"/>
<keyword evidence="15" id="KW-1185">Reference proteome</keyword>
<dbReference type="InterPro" id="IPR050538">
    <property type="entry name" value="MAP_kinase_kinase_kinase"/>
</dbReference>
<dbReference type="Pfam" id="PF00069">
    <property type="entry name" value="Pkinase"/>
    <property type="match status" value="1"/>
</dbReference>
<evidence type="ECO:0000256" key="11">
    <source>
        <dbReference type="RuleBase" id="RU000304"/>
    </source>
</evidence>
<keyword evidence="3 11" id="KW-0723">Serine/threonine-protein kinase</keyword>
<evidence type="ECO:0000256" key="6">
    <source>
        <dbReference type="ARBA" id="ARBA00022777"/>
    </source>
</evidence>
<dbReference type="EC" id="2.7.11.25" evidence="2"/>
<reference evidence="14 15" key="1">
    <citation type="journal article" date="2023" name="Hortic Res">
        <title>The complete reference genome for grapevine (Vitis vinifera L.) genetics and breeding.</title>
        <authorList>
            <person name="Shi X."/>
            <person name="Cao S."/>
            <person name="Wang X."/>
            <person name="Huang S."/>
            <person name="Wang Y."/>
            <person name="Liu Z."/>
            <person name="Liu W."/>
            <person name="Leng X."/>
            <person name="Peng Y."/>
            <person name="Wang N."/>
            <person name="Wang Y."/>
            <person name="Ma Z."/>
            <person name="Xu X."/>
            <person name="Zhang F."/>
            <person name="Xue H."/>
            <person name="Zhong H."/>
            <person name="Wang Y."/>
            <person name="Zhang K."/>
            <person name="Velt A."/>
            <person name="Avia K."/>
            <person name="Holtgrawe D."/>
            <person name="Grimplet J."/>
            <person name="Matus J.T."/>
            <person name="Ware D."/>
            <person name="Wu X."/>
            <person name="Wang H."/>
            <person name="Liu C."/>
            <person name="Fang Y."/>
            <person name="Rustenholz C."/>
            <person name="Cheng Z."/>
            <person name="Xiao H."/>
            <person name="Zhou Y."/>
        </authorList>
    </citation>
    <scope>NUCLEOTIDE SEQUENCE [LARGE SCALE GENOMIC DNA]</scope>
    <source>
        <strain evidence="15">cv. Pinot noir / PN40024</strain>
        <tissue evidence="14">Leaf</tissue>
    </source>
</reference>
<evidence type="ECO:0000259" key="13">
    <source>
        <dbReference type="PROSITE" id="PS50011"/>
    </source>
</evidence>
<evidence type="ECO:0000256" key="12">
    <source>
        <dbReference type="SAM" id="MobiDB-lite"/>
    </source>
</evidence>
<comment type="similarity">
    <text evidence="1">Belongs to the protein kinase superfamily. STE Ser/Thr protein kinase family. MAP kinase kinase kinase subfamily.</text>
</comment>